<proteinExistence type="predicted"/>
<evidence type="ECO:0000313" key="2">
    <source>
        <dbReference type="EMBL" id="KAF0746986.1"/>
    </source>
</evidence>
<sequence>MIDACNKMLLNKVVSKVNAVKRFSILADETADISGIEQVSLGVRYIELNTLTLTEEFLQFIPTSDMTGKETANLILESFKQFGVNTKYLRGQGYDGTAAMSEKYNVHINIKNRELFIIINKKTLKCSCETRWIKQYHAVHDFLELYAFVEEALEDISMWNDNDTSDKARRFALDLALSKCLQTTSIDLKEAMSLAKNTKQKLEEIQGRLNGLAMLSINRHYDITTDEFLIELSNKKRLLEILL</sequence>
<comment type="caution">
    <text evidence="2">The sequence shown here is derived from an EMBL/GenBank/DDBJ whole genome shotgun (WGS) entry which is preliminary data.</text>
</comment>
<keyword evidence="3" id="KW-1185">Reference proteome</keyword>
<dbReference type="EMBL" id="VUJU01006998">
    <property type="protein sequence ID" value="KAF0746986.1"/>
    <property type="molecule type" value="Genomic_DNA"/>
</dbReference>
<gene>
    <name evidence="2" type="ORF">FWK35_00021317</name>
</gene>
<name>A0A6G0Y0Z1_APHCR</name>
<protein>
    <submittedName>
        <fullName evidence="2">Zinc finger MYM-type protein 1-like</fullName>
    </submittedName>
</protein>
<feature type="domain" description="DUF4371" evidence="1">
    <location>
        <begin position="21"/>
        <end position="105"/>
    </location>
</feature>
<dbReference type="AlphaFoldDB" id="A0A6G0Y0Z1"/>
<dbReference type="InterPro" id="IPR025398">
    <property type="entry name" value="DUF4371"/>
</dbReference>
<dbReference type="PANTHER" id="PTHR45749">
    <property type="match status" value="1"/>
</dbReference>
<accession>A0A6G0Y0Z1</accession>
<organism evidence="2 3">
    <name type="scientific">Aphis craccivora</name>
    <name type="common">Cowpea aphid</name>
    <dbReference type="NCBI Taxonomy" id="307492"/>
    <lineage>
        <taxon>Eukaryota</taxon>
        <taxon>Metazoa</taxon>
        <taxon>Ecdysozoa</taxon>
        <taxon>Arthropoda</taxon>
        <taxon>Hexapoda</taxon>
        <taxon>Insecta</taxon>
        <taxon>Pterygota</taxon>
        <taxon>Neoptera</taxon>
        <taxon>Paraneoptera</taxon>
        <taxon>Hemiptera</taxon>
        <taxon>Sternorrhyncha</taxon>
        <taxon>Aphidomorpha</taxon>
        <taxon>Aphidoidea</taxon>
        <taxon>Aphididae</taxon>
        <taxon>Aphidini</taxon>
        <taxon>Aphis</taxon>
        <taxon>Aphis</taxon>
    </lineage>
</organism>
<dbReference type="Pfam" id="PF14291">
    <property type="entry name" value="DUF4371"/>
    <property type="match status" value="1"/>
</dbReference>
<dbReference type="Proteomes" id="UP000478052">
    <property type="component" value="Unassembled WGS sequence"/>
</dbReference>
<dbReference type="OrthoDB" id="6614843at2759"/>
<dbReference type="PANTHER" id="PTHR45749:SF21">
    <property type="entry name" value="DUF4371 DOMAIN-CONTAINING PROTEIN"/>
    <property type="match status" value="1"/>
</dbReference>
<evidence type="ECO:0000259" key="1">
    <source>
        <dbReference type="Pfam" id="PF14291"/>
    </source>
</evidence>
<evidence type="ECO:0000313" key="3">
    <source>
        <dbReference type="Proteomes" id="UP000478052"/>
    </source>
</evidence>
<reference evidence="2 3" key="1">
    <citation type="submission" date="2019-08" db="EMBL/GenBank/DDBJ databases">
        <title>Whole genome of Aphis craccivora.</title>
        <authorList>
            <person name="Voronova N.V."/>
            <person name="Shulinski R.S."/>
            <person name="Bandarenka Y.V."/>
            <person name="Zhorov D.G."/>
            <person name="Warner D."/>
        </authorList>
    </citation>
    <scope>NUCLEOTIDE SEQUENCE [LARGE SCALE GENOMIC DNA]</scope>
    <source>
        <strain evidence="2">180601</strain>
        <tissue evidence="2">Whole Body</tissue>
    </source>
</reference>